<evidence type="ECO:0000256" key="4">
    <source>
        <dbReference type="ARBA" id="ARBA00023125"/>
    </source>
</evidence>
<dbReference type="GO" id="GO:0008270">
    <property type="term" value="F:zinc ion binding"/>
    <property type="evidence" value="ECO:0007669"/>
    <property type="project" value="UniProtKB-KW"/>
</dbReference>
<keyword evidence="4 5" id="KW-0238">DNA-binding</keyword>
<accession>A0A8C5RM70</accession>
<evidence type="ECO:0000256" key="5">
    <source>
        <dbReference type="PROSITE-ProRule" id="PRU00309"/>
    </source>
</evidence>
<evidence type="ECO:0000259" key="6">
    <source>
        <dbReference type="PROSITE" id="PS50950"/>
    </source>
</evidence>
<organism evidence="7 8">
    <name type="scientific">Laticauda laticaudata</name>
    <name type="common">Blue-ringed sea krait</name>
    <name type="synonym">Blue-lipped sea krait</name>
    <dbReference type="NCBI Taxonomy" id="8630"/>
    <lineage>
        <taxon>Eukaryota</taxon>
        <taxon>Metazoa</taxon>
        <taxon>Chordata</taxon>
        <taxon>Craniata</taxon>
        <taxon>Vertebrata</taxon>
        <taxon>Euteleostomi</taxon>
        <taxon>Lepidosauria</taxon>
        <taxon>Squamata</taxon>
        <taxon>Bifurcata</taxon>
        <taxon>Unidentata</taxon>
        <taxon>Episquamata</taxon>
        <taxon>Toxicofera</taxon>
        <taxon>Serpentes</taxon>
        <taxon>Colubroidea</taxon>
        <taxon>Elapidae</taxon>
        <taxon>Laticaudinae</taxon>
        <taxon>Laticauda</taxon>
    </lineage>
</organism>
<reference evidence="7" key="2">
    <citation type="submission" date="2025-09" db="UniProtKB">
        <authorList>
            <consortium name="Ensembl"/>
        </authorList>
    </citation>
    <scope>IDENTIFICATION</scope>
</reference>
<keyword evidence="1" id="KW-0479">Metal-binding</keyword>
<dbReference type="InterPro" id="IPR006612">
    <property type="entry name" value="THAP_Znf"/>
</dbReference>
<evidence type="ECO:0000313" key="7">
    <source>
        <dbReference type="Ensembl" id="ENSLLTP00000005576.1"/>
    </source>
</evidence>
<evidence type="ECO:0000256" key="2">
    <source>
        <dbReference type="ARBA" id="ARBA00022771"/>
    </source>
</evidence>
<dbReference type="Proteomes" id="UP000694406">
    <property type="component" value="Unplaced"/>
</dbReference>
<dbReference type="PROSITE" id="PS50950">
    <property type="entry name" value="ZF_THAP"/>
    <property type="match status" value="1"/>
</dbReference>
<sequence>HPSDCAPFSSITFPFQIIFYLWFPLKDSKRLIQWLKAVQRDNWIPTKYSFLCSEHFTKDSFSKRLEDQHRLLKPTAIPSIFHISEPRGNKTLSSGQDLLVEGTNNMENMTLQAEIGSVNEQGENFQVQLEGSLRRMLADNLVTKVTQHKPENHSIEDHSEQHFQKDKSLLLLPVMLWNIHPIFPVVSLSDHFHCSTHSLDAISVFYYLASPTFHGHI</sequence>
<dbReference type="SMART" id="SM00692">
    <property type="entry name" value="DM3"/>
    <property type="match status" value="1"/>
</dbReference>
<feature type="domain" description="THAP-type" evidence="6">
    <location>
        <begin position="1"/>
        <end position="81"/>
    </location>
</feature>
<name>A0A8C5RM70_LATLA</name>
<dbReference type="SUPFAM" id="SSF57716">
    <property type="entry name" value="Glucocorticoid receptor-like (DNA-binding domain)"/>
    <property type="match status" value="1"/>
</dbReference>
<evidence type="ECO:0000256" key="3">
    <source>
        <dbReference type="ARBA" id="ARBA00022833"/>
    </source>
</evidence>
<keyword evidence="2 5" id="KW-0863">Zinc-finger</keyword>
<reference evidence="7" key="1">
    <citation type="submission" date="2025-08" db="UniProtKB">
        <authorList>
            <consortium name="Ensembl"/>
        </authorList>
    </citation>
    <scope>IDENTIFICATION</scope>
</reference>
<keyword evidence="3" id="KW-0862">Zinc</keyword>
<dbReference type="PANTHER" id="PTHR46927:SF3">
    <property type="entry name" value="THAP-TYPE DOMAIN-CONTAINING PROTEIN"/>
    <property type="match status" value="1"/>
</dbReference>
<dbReference type="InterPro" id="IPR052224">
    <property type="entry name" value="THAP_domain_protein"/>
</dbReference>
<proteinExistence type="predicted"/>
<dbReference type="SMART" id="SM00980">
    <property type="entry name" value="THAP"/>
    <property type="match status" value="1"/>
</dbReference>
<keyword evidence="8" id="KW-1185">Reference proteome</keyword>
<dbReference type="AlphaFoldDB" id="A0A8C5RM70"/>
<protein>
    <recommendedName>
        <fullName evidence="6">THAP-type domain-containing protein</fullName>
    </recommendedName>
</protein>
<dbReference type="PANTHER" id="PTHR46927">
    <property type="entry name" value="AGAP005574-PA"/>
    <property type="match status" value="1"/>
</dbReference>
<evidence type="ECO:0000256" key="1">
    <source>
        <dbReference type="ARBA" id="ARBA00022723"/>
    </source>
</evidence>
<dbReference type="GeneTree" id="ENSGT00940000158447"/>
<dbReference type="Pfam" id="PF05485">
    <property type="entry name" value="THAP"/>
    <property type="match status" value="1"/>
</dbReference>
<dbReference type="GO" id="GO:0003677">
    <property type="term" value="F:DNA binding"/>
    <property type="evidence" value="ECO:0007669"/>
    <property type="project" value="UniProtKB-UniRule"/>
</dbReference>
<evidence type="ECO:0000313" key="8">
    <source>
        <dbReference type="Proteomes" id="UP000694406"/>
    </source>
</evidence>
<dbReference type="Ensembl" id="ENSLLTT00000005805.1">
    <property type="protein sequence ID" value="ENSLLTP00000005576.1"/>
    <property type="gene ID" value="ENSLLTG00000004274.1"/>
</dbReference>